<keyword evidence="2" id="KW-0645">Protease</keyword>
<comment type="similarity">
    <text evidence="1">Belongs to the DeSI family.</text>
</comment>
<dbReference type="PANTHER" id="PTHR12378">
    <property type="entry name" value="DESUMOYLATING ISOPEPTIDASE"/>
    <property type="match status" value="1"/>
</dbReference>
<evidence type="ECO:0000313" key="8">
    <source>
        <dbReference type="Proteomes" id="UP000192596"/>
    </source>
</evidence>
<feature type="compositionally biased region" description="Polar residues" evidence="4">
    <location>
        <begin position="163"/>
        <end position="183"/>
    </location>
</feature>
<evidence type="ECO:0000256" key="2">
    <source>
        <dbReference type="ARBA" id="ARBA00022670"/>
    </source>
</evidence>
<evidence type="ECO:0000259" key="6">
    <source>
        <dbReference type="PROSITE" id="PS51858"/>
    </source>
</evidence>
<dbReference type="PANTHER" id="PTHR12378:SF7">
    <property type="entry name" value="DESUMOYLATING ISOPEPTIDASE 1"/>
    <property type="match status" value="1"/>
</dbReference>
<dbReference type="InterPro" id="IPR011989">
    <property type="entry name" value="ARM-like"/>
</dbReference>
<keyword evidence="3" id="KW-0378">Hydrolase</keyword>
<dbReference type="STRING" id="1507870.A0A1V8TSW8"/>
<feature type="domain" description="PUL" evidence="5">
    <location>
        <begin position="169"/>
        <end position="447"/>
    </location>
</feature>
<dbReference type="PROSITE" id="PS51858">
    <property type="entry name" value="PPPDE"/>
    <property type="match status" value="1"/>
</dbReference>
<feature type="region of interest" description="Disordered" evidence="4">
    <location>
        <begin position="146"/>
        <end position="183"/>
    </location>
</feature>
<dbReference type="GO" id="GO:0006508">
    <property type="term" value="P:proteolysis"/>
    <property type="evidence" value="ECO:0007669"/>
    <property type="project" value="UniProtKB-KW"/>
</dbReference>
<dbReference type="Gene3D" id="1.25.10.10">
    <property type="entry name" value="Leucine-rich Repeat Variant"/>
    <property type="match status" value="1"/>
</dbReference>
<keyword evidence="8" id="KW-1185">Reference proteome</keyword>
<dbReference type="OrthoDB" id="21221at2759"/>
<dbReference type="PROSITE" id="PS51396">
    <property type="entry name" value="PUL"/>
    <property type="match status" value="1"/>
</dbReference>
<feature type="domain" description="PPPDE" evidence="6">
    <location>
        <begin position="1"/>
        <end position="141"/>
    </location>
</feature>
<dbReference type="Gene3D" id="3.90.1720.30">
    <property type="entry name" value="PPPDE domains"/>
    <property type="match status" value="1"/>
</dbReference>
<evidence type="ECO:0000256" key="1">
    <source>
        <dbReference type="ARBA" id="ARBA00008140"/>
    </source>
</evidence>
<evidence type="ECO:0000313" key="7">
    <source>
        <dbReference type="EMBL" id="OQO14465.1"/>
    </source>
</evidence>
<dbReference type="InterPro" id="IPR042266">
    <property type="entry name" value="PPPDE_sf"/>
</dbReference>
<dbReference type="GO" id="GO:0070646">
    <property type="term" value="P:protein modification by small protein removal"/>
    <property type="evidence" value="ECO:0007669"/>
    <property type="project" value="TreeGrafter"/>
</dbReference>
<protein>
    <recommendedName>
        <fullName evidence="9">PPPDE domain-containing protein</fullName>
    </recommendedName>
</protein>
<evidence type="ECO:0000259" key="5">
    <source>
        <dbReference type="PROSITE" id="PS51396"/>
    </source>
</evidence>
<evidence type="ECO:0000256" key="4">
    <source>
        <dbReference type="SAM" id="MobiDB-lite"/>
    </source>
</evidence>
<dbReference type="InterPro" id="IPR013535">
    <property type="entry name" value="PUL_dom"/>
</dbReference>
<gene>
    <name evidence="7" type="ORF">B0A48_01342</name>
</gene>
<dbReference type="Pfam" id="PF08324">
    <property type="entry name" value="PUL"/>
    <property type="match status" value="1"/>
</dbReference>
<dbReference type="Pfam" id="PF05903">
    <property type="entry name" value="Peptidase_C97"/>
    <property type="match status" value="1"/>
</dbReference>
<dbReference type="AlphaFoldDB" id="A0A1V8TSW8"/>
<dbReference type="SMART" id="SM01179">
    <property type="entry name" value="DUF862"/>
    <property type="match status" value="1"/>
</dbReference>
<dbReference type="InterPro" id="IPR008580">
    <property type="entry name" value="PPPDE_dom"/>
</dbReference>
<reference evidence="8" key="1">
    <citation type="submission" date="2017-03" db="EMBL/GenBank/DDBJ databases">
        <title>Genomes of endolithic fungi from Antarctica.</title>
        <authorList>
            <person name="Coleine C."/>
            <person name="Masonjones S."/>
            <person name="Stajich J.E."/>
        </authorList>
    </citation>
    <scope>NUCLEOTIDE SEQUENCE [LARGE SCALE GENOMIC DNA]</scope>
    <source>
        <strain evidence="8">CCFEE 5527</strain>
    </source>
</reference>
<dbReference type="EMBL" id="NAJO01000002">
    <property type="protein sequence ID" value="OQO14465.1"/>
    <property type="molecule type" value="Genomic_DNA"/>
</dbReference>
<proteinExistence type="inferred from homology"/>
<accession>A0A1V8TSW8</accession>
<sequence>MDVQLYVYDLTQGMARSMSRQFLGIQIDAVYHTALVFGNIEYFFGAGVQTCYPGTTHHGRPMEIIPMGSTQLPLEVILEYLESLKEVYTPESYDLFAHNCNNFTNDFSMFLVGKGIPDHITSLPRRVLETPFGQMLRPSLEAGMRSVTQAPVPSHNVPAAASQPPTYSNGSPRTGTHSLLGSTSPTLYAKLPPLPKLRAKLDPIPAEFDTLLKFLQHRSASGARETPLPDLKAIGLAYGTKLADLPLETRFAAVDLLRCAMTDARVLGYFAEEQGESTVAAVLKHTLELEEQCPHNLRLVSVHLASNLFGSHLYVSELMKEGSEVRSLIVELTGTCLLDVDHSTTRVAAACLAFNLAVAVWKTRKNDALVVDEGQSVELLASLLETLQRGIGSEEGEKALVLSVGYLLDGAEKDGELKDLCAALDAKTTLHALKGHTKLVRAVIGML</sequence>
<dbReference type="InParanoid" id="A0A1V8TSW8"/>
<evidence type="ECO:0000256" key="3">
    <source>
        <dbReference type="ARBA" id="ARBA00022801"/>
    </source>
</evidence>
<dbReference type="GO" id="GO:0008233">
    <property type="term" value="F:peptidase activity"/>
    <property type="evidence" value="ECO:0007669"/>
    <property type="project" value="UniProtKB-KW"/>
</dbReference>
<organism evidence="7 8">
    <name type="scientific">Cryoendolithus antarcticus</name>
    <dbReference type="NCBI Taxonomy" id="1507870"/>
    <lineage>
        <taxon>Eukaryota</taxon>
        <taxon>Fungi</taxon>
        <taxon>Dikarya</taxon>
        <taxon>Ascomycota</taxon>
        <taxon>Pezizomycotina</taxon>
        <taxon>Dothideomycetes</taxon>
        <taxon>Dothideomycetidae</taxon>
        <taxon>Cladosporiales</taxon>
        <taxon>Cladosporiaceae</taxon>
        <taxon>Cryoendolithus</taxon>
    </lineage>
</organism>
<evidence type="ECO:0008006" key="9">
    <source>
        <dbReference type="Google" id="ProtNLM"/>
    </source>
</evidence>
<comment type="caution">
    <text evidence="7">The sequence shown here is derived from an EMBL/GenBank/DDBJ whole genome shotgun (WGS) entry which is preliminary data.</text>
</comment>
<name>A0A1V8TSW8_9PEZI</name>
<dbReference type="Proteomes" id="UP000192596">
    <property type="component" value="Unassembled WGS sequence"/>
</dbReference>